<keyword evidence="3" id="KW-0067">ATP-binding</keyword>
<dbReference type="AlphaFoldDB" id="A0ABD1UNC6"/>
<evidence type="ECO:0000256" key="1">
    <source>
        <dbReference type="ARBA" id="ARBA00022801"/>
    </source>
</evidence>
<accession>A0ABD1UNC6</accession>
<keyword evidence="4" id="KW-1185">Reference proteome</keyword>
<dbReference type="InterPro" id="IPR001650">
    <property type="entry name" value="Helicase_C-like"/>
</dbReference>
<dbReference type="Pfam" id="PF00271">
    <property type="entry name" value="Helicase_C"/>
    <property type="match status" value="1"/>
</dbReference>
<dbReference type="PANTHER" id="PTHR10799">
    <property type="entry name" value="SNF2/RAD54 HELICASE FAMILY"/>
    <property type="match status" value="1"/>
</dbReference>
<comment type="caution">
    <text evidence="3">The sequence shown here is derived from an EMBL/GenBank/DDBJ whole genome shotgun (WGS) entry which is preliminary data.</text>
</comment>
<dbReference type="InterPro" id="IPR027417">
    <property type="entry name" value="P-loop_NTPase"/>
</dbReference>
<evidence type="ECO:0000259" key="2">
    <source>
        <dbReference type="PROSITE" id="PS51194"/>
    </source>
</evidence>
<dbReference type="Gene3D" id="3.40.50.300">
    <property type="entry name" value="P-loop containing nucleotide triphosphate hydrolases"/>
    <property type="match status" value="1"/>
</dbReference>
<dbReference type="GO" id="GO:0004386">
    <property type="term" value="F:helicase activity"/>
    <property type="evidence" value="ECO:0007669"/>
    <property type="project" value="UniProtKB-KW"/>
</dbReference>
<gene>
    <name evidence="3" type="ORF">Adt_11471</name>
</gene>
<reference evidence="4" key="1">
    <citation type="submission" date="2024-07" db="EMBL/GenBank/DDBJ databases">
        <title>Two chromosome-level genome assemblies of Korean endemic species Abeliophyllum distichum and Forsythia ovata (Oleaceae).</title>
        <authorList>
            <person name="Jang H."/>
        </authorList>
    </citation>
    <scope>NUCLEOTIDE SEQUENCE [LARGE SCALE GENOMIC DNA]</scope>
</reference>
<dbReference type="EMBL" id="JBFOLK010000003">
    <property type="protein sequence ID" value="KAL2526417.1"/>
    <property type="molecule type" value="Genomic_DNA"/>
</dbReference>
<name>A0ABD1UNC6_9LAMI</name>
<dbReference type="SMART" id="SM00490">
    <property type="entry name" value="HELICc"/>
    <property type="match status" value="1"/>
</dbReference>
<protein>
    <submittedName>
        <fullName evidence="3">ATP-dependent DNA helicase DDM1</fullName>
    </submittedName>
</protein>
<evidence type="ECO:0000313" key="3">
    <source>
        <dbReference type="EMBL" id="KAL2526417.1"/>
    </source>
</evidence>
<dbReference type="InterPro" id="IPR049730">
    <property type="entry name" value="SNF2/RAD54-like_C"/>
</dbReference>
<dbReference type="Proteomes" id="UP001604336">
    <property type="component" value="Unassembled WGS sequence"/>
</dbReference>
<keyword evidence="3" id="KW-0547">Nucleotide-binding</keyword>
<keyword evidence="1" id="KW-0378">Hydrolase</keyword>
<sequence>MPAKLKIDCIKAKGQIEEFNDVKSDYRIFLLSTRAGGLGINLTAADTCVLYDSDWNPQMDLQAMDRCHRIGQTKPVHVYRLATAQFVEVLHRHHCWAGLGWRRTLI</sequence>
<keyword evidence="3" id="KW-0347">Helicase</keyword>
<dbReference type="SUPFAM" id="SSF52540">
    <property type="entry name" value="P-loop containing nucleoside triphosphate hydrolases"/>
    <property type="match status" value="1"/>
</dbReference>
<dbReference type="GO" id="GO:0016787">
    <property type="term" value="F:hydrolase activity"/>
    <property type="evidence" value="ECO:0007669"/>
    <property type="project" value="UniProtKB-KW"/>
</dbReference>
<dbReference type="CDD" id="cd18793">
    <property type="entry name" value="SF2_C_SNF"/>
    <property type="match status" value="1"/>
</dbReference>
<proteinExistence type="predicted"/>
<organism evidence="3 4">
    <name type="scientific">Abeliophyllum distichum</name>
    <dbReference type="NCBI Taxonomy" id="126358"/>
    <lineage>
        <taxon>Eukaryota</taxon>
        <taxon>Viridiplantae</taxon>
        <taxon>Streptophyta</taxon>
        <taxon>Embryophyta</taxon>
        <taxon>Tracheophyta</taxon>
        <taxon>Spermatophyta</taxon>
        <taxon>Magnoliopsida</taxon>
        <taxon>eudicotyledons</taxon>
        <taxon>Gunneridae</taxon>
        <taxon>Pentapetalae</taxon>
        <taxon>asterids</taxon>
        <taxon>lamiids</taxon>
        <taxon>Lamiales</taxon>
        <taxon>Oleaceae</taxon>
        <taxon>Forsythieae</taxon>
        <taxon>Abeliophyllum</taxon>
    </lineage>
</organism>
<feature type="domain" description="Helicase C-terminal" evidence="2">
    <location>
        <begin position="1"/>
        <end position="106"/>
    </location>
</feature>
<evidence type="ECO:0000313" key="4">
    <source>
        <dbReference type="Proteomes" id="UP001604336"/>
    </source>
</evidence>
<dbReference type="PROSITE" id="PS51194">
    <property type="entry name" value="HELICASE_CTER"/>
    <property type="match status" value="1"/>
</dbReference>